<evidence type="ECO:0000313" key="2">
    <source>
        <dbReference type="EMBL" id="NDU97575.1"/>
    </source>
</evidence>
<dbReference type="Proteomes" id="UP000474175">
    <property type="component" value="Unassembled WGS sequence"/>
</dbReference>
<proteinExistence type="predicted"/>
<accession>A0A6L9LAH3</accession>
<comment type="caution">
    <text evidence="2">The sequence shown here is derived from an EMBL/GenBank/DDBJ whole genome shotgun (WGS) entry which is preliminary data.</text>
</comment>
<keyword evidence="1" id="KW-1133">Transmembrane helix</keyword>
<evidence type="ECO:0000256" key="1">
    <source>
        <dbReference type="SAM" id="Phobius"/>
    </source>
</evidence>
<organism evidence="2 3">
    <name type="scientific">Spirosoma terrae</name>
    <dbReference type="NCBI Taxonomy" id="1968276"/>
    <lineage>
        <taxon>Bacteria</taxon>
        <taxon>Pseudomonadati</taxon>
        <taxon>Bacteroidota</taxon>
        <taxon>Cytophagia</taxon>
        <taxon>Cytophagales</taxon>
        <taxon>Cytophagaceae</taxon>
        <taxon>Spirosoma</taxon>
    </lineage>
</organism>
<keyword evidence="3" id="KW-1185">Reference proteome</keyword>
<gene>
    <name evidence="2" type="ORF">GK108_22010</name>
</gene>
<keyword evidence="1" id="KW-0812">Transmembrane</keyword>
<evidence type="ECO:0000313" key="3">
    <source>
        <dbReference type="Proteomes" id="UP000474175"/>
    </source>
</evidence>
<reference evidence="2 3" key="1">
    <citation type="submission" date="2020-02" db="EMBL/GenBank/DDBJ databases">
        <title>Draft genome sequence of two Spirosoma agri KCTC 52727 and Spirosoma terrae KCTC 52035.</title>
        <authorList>
            <person name="Rojas J."/>
            <person name="Ambika Manirajan B."/>
            <person name="Suarez C."/>
            <person name="Ratering S."/>
            <person name="Schnell S."/>
        </authorList>
    </citation>
    <scope>NUCLEOTIDE SEQUENCE [LARGE SCALE GENOMIC DNA]</scope>
    <source>
        <strain evidence="2 3">KCTC 52035</strain>
    </source>
</reference>
<protein>
    <submittedName>
        <fullName evidence="2">Uncharacterized protein</fullName>
    </submittedName>
</protein>
<name>A0A6L9LAH3_9BACT</name>
<dbReference type="RefSeq" id="WP_163953167.1">
    <property type="nucleotide sequence ID" value="NZ_JAAFZH010000012.1"/>
</dbReference>
<dbReference type="EMBL" id="JAAFZH010000012">
    <property type="protein sequence ID" value="NDU97575.1"/>
    <property type="molecule type" value="Genomic_DNA"/>
</dbReference>
<sequence length="314" mass="36966">MANSPVAILVIWIGPFPSSFDLWLLSIKNSPFDFIFVTDQKQPIECTQYKWLNSTLEELCALFSSTLGFQAALSFPYKLCDYRPLYGEAFSDILYNYDYWGYCDLDMVFGDCSSVLELVENKTITKIFQRGHLSLIKNDSNINSLYRKSNLIDYKYIYMNEKSCMFDEWHGIGKILKYEGYEVFHSEIMVDINPNSLYFKPSNINSFKHQLFIYNNGSIKHLYYKDGSLCKSEFLYIHFQKRKIDFSLVDTGINSYAFMPDKVIPFNESDFSSSDLLKINDRDYVHFINRLFERIKIKINPNLNKFDQYVMTIK</sequence>
<keyword evidence="1" id="KW-0472">Membrane</keyword>
<feature type="transmembrane region" description="Helical" evidence="1">
    <location>
        <begin position="6"/>
        <end position="25"/>
    </location>
</feature>
<dbReference type="InterPro" id="IPR046733">
    <property type="entry name" value="DUF6625"/>
</dbReference>
<dbReference type="Pfam" id="PF20330">
    <property type="entry name" value="DUF6625"/>
    <property type="match status" value="1"/>
</dbReference>
<dbReference type="AlphaFoldDB" id="A0A6L9LAH3"/>